<dbReference type="Gene3D" id="3.40.50.1820">
    <property type="entry name" value="alpha/beta hydrolase"/>
    <property type="match status" value="1"/>
</dbReference>
<organism evidence="4 5">
    <name type="scientific">Noviherbaspirillum pedocola</name>
    <dbReference type="NCBI Taxonomy" id="2801341"/>
    <lineage>
        <taxon>Bacteria</taxon>
        <taxon>Pseudomonadati</taxon>
        <taxon>Pseudomonadota</taxon>
        <taxon>Betaproteobacteria</taxon>
        <taxon>Burkholderiales</taxon>
        <taxon>Oxalobacteraceae</taxon>
        <taxon>Noviherbaspirillum</taxon>
    </lineage>
</organism>
<reference evidence="4" key="1">
    <citation type="submission" date="2021-01" db="EMBL/GenBank/DDBJ databases">
        <title>Genome sequence of strain Noviherbaspirillum sp. DKR-6.</title>
        <authorList>
            <person name="Chaudhary D.K."/>
        </authorList>
    </citation>
    <scope>NUCLEOTIDE SEQUENCE</scope>
    <source>
        <strain evidence="4">DKR-6</strain>
    </source>
</reference>
<protein>
    <recommendedName>
        <fullName evidence="3">Xaa-Pro dipeptidyl-peptidase-like domain-containing protein</fullName>
    </recommendedName>
</protein>
<feature type="chain" id="PRO_5037321618" description="Xaa-Pro dipeptidyl-peptidase-like domain-containing protein" evidence="2">
    <location>
        <begin position="20"/>
        <end position="623"/>
    </location>
</feature>
<dbReference type="PANTHER" id="PTHR22946:SF9">
    <property type="entry name" value="POLYKETIDE TRANSFERASE AF380"/>
    <property type="match status" value="1"/>
</dbReference>
<accession>A0A934SUC5</accession>
<evidence type="ECO:0000256" key="1">
    <source>
        <dbReference type="ARBA" id="ARBA00022801"/>
    </source>
</evidence>
<keyword evidence="1" id="KW-0378">Hydrolase</keyword>
<dbReference type="SUPFAM" id="SSF53474">
    <property type="entry name" value="alpha/beta-Hydrolases"/>
    <property type="match status" value="1"/>
</dbReference>
<evidence type="ECO:0000259" key="3">
    <source>
        <dbReference type="Pfam" id="PF02129"/>
    </source>
</evidence>
<dbReference type="PANTHER" id="PTHR22946">
    <property type="entry name" value="DIENELACTONE HYDROLASE DOMAIN-CONTAINING PROTEIN-RELATED"/>
    <property type="match status" value="1"/>
</dbReference>
<keyword evidence="5" id="KW-1185">Reference proteome</keyword>
<evidence type="ECO:0000256" key="2">
    <source>
        <dbReference type="SAM" id="SignalP"/>
    </source>
</evidence>
<feature type="domain" description="Xaa-Pro dipeptidyl-peptidase-like" evidence="3">
    <location>
        <begin position="79"/>
        <end position="342"/>
    </location>
</feature>
<dbReference type="InterPro" id="IPR000383">
    <property type="entry name" value="Xaa-Pro-like_dom"/>
</dbReference>
<proteinExistence type="predicted"/>
<comment type="caution">
    <text evidence="4">The sequence shown here is derived from an EMBL/GenBank/DDBJ whole genome shotgun (WGS) entry which is preliminary data.</text>
</comment>
<evidence type="ECO:0000313" key="4">
    <source>
        <dbReference type="EMBL" id="MBK4735408.1"/>
    </source>
</evidence>
<dbReference type="RefSeq" id="WP_200592170.1">
    <property type="nucleotide sequence ID" value="NZ_JAEPBG010000004.1"/>
</dbReference>
<dbReference type="InterPro" id="IPR029058">
    <property type="entry name" value="AB_hydrolase_fold"/>
</dbReference>
<name>A0A934SUC5_9BURK</name>
<dbReference type="InterPro" id="IPR050261">
    <property type="entry name" value="FrsA_esterase"/>
</dbReference>
<dbReference type="GO" id="GO:0052689">
    <property type="term" value="F:carboxylic ester hydrolase activity"/>
    <property type="evidence" value="ECO:0007669"/>
    <property type="project" value="UniProtKB-ARBA"/>
</dbReference>
<evidence type="ECO:0000313" key="5">
    <source>
        <dbReference type="Proteomes" id="UP000622890"/>
    </source>
</evidence>
<keyword evidence="2" id="KW-0732">Signal</keyword>
<dbReference type="EMBL" id="JAEPBG010000004">
    <property type="protein sequence ID" value="MBK4735408.1"/>
    <property type="molecule type" value="Genomic_DNA"/>
</dbReference>
<dbReference type="PROSITE" id="PS51257">
    <property type="entry name" value="PROKAR_LIPOPROTEIN"/>
    <property type="match status" value="1"/>
</dbReference>
<gene>
    <name evidence="4" type="ORF">JJB74_12355</name>
</gene>
<dbReference type="Pfam" id="PF02129">
    <property type="entry name" value="Peptidase_S15"/>
    <property type="match status" value="1"/>
</dbReference>
<dbReference type="AlphaFoldDB" id="A0A934SUC5"/>
<sequence length="623" mass="65062">MKTPVWKLAGIAGLSAALAACGSGDSTSSATPRVNALSTTVLSTDPVLATVDASTLAPLNDLAPAQTATRYDASAVSADGTVITFTVYAPNIPVGNSAPLLIEGHGWGGKRTKNLDTTAYSDAANTPLQTAKLALDSGRQGGKQPGQGWYVISFDQRGFGDSGGFANVMDPEIEGRDVKAIIDWAQANLPRLAHRKNASGVPDPVIGAVGLSYGGGYQTIGAGVDKRIDALVPTTTWYDLRYSIYNQPKSEYLSLLVGVGAAGLGRAEPFTYQAFVDASTFNQVSADFSRKMYLHSAVSYCEGASPDMQQPGIPAFFIQGSNDVLFNLNEGFQNFECYRKTNSASKFMAVRFGHPDVLVSSTSGSKFTEENVSCGGQSLPVARLAFSFLSQNLIDSRLDASYSADYLTVPDVRAVLEDGNPNSGPKGETAEGKCYEVAKLGPNPSGAPIIQRGGTNVTASPAALQNLMTGLPPALAGVVVPNDPATLSSPALAAYTGPDAASVVTLAGASGADRTLMGIASVHLNIAPTDPLATATDNPPIVFLGLVRMLPDGSQQLVHDQVWPVAGFGEQTVQLPGISMVLHGNEKLGLAVYGYHPQYFNYHTRLPLSVNVTGLSAALPIVN</sequence>
<feature type="signal peptide" evidence="2">
    <location>
        <begin position="1"/>
        <end position="19"/>
    </location>
</feature>
<dbReference type="Proteomes" id="UP000622890">
    <property type="component" value="Unassembled WGS sequence"/>
</dbReference>